<dbReference type="EMBL" id="JBJQND010000011">
    <property type="protein sequence ID" value="KAL3861924.1"/>
    <property type="molecule type" value="Genomic_DNA"/>
</dbReference>
<evidence type="ECO:0000259" key="8">
    <source>
        <dbReference type="Pfam" id="PF09779"/>
    </source>
</evidence>
<feature type="transmembrane region" description="Helical" evidence="7">
    <location>
        <begin position="6"/>
        <end position="24"/>
    </location>
</feature>
<feature type="transmembrane region" description="Helical" evidence="7">
    <location>
        <begin position="235"/>
        <end position="257"/>
    </location>
</feature>
<dbReference type="Proteomes" id="UP001634394">
    <property type="component" value="Unassembled WGS sequence"/>
</dbReference>
<dbReference type="InterPro" id="IPR018617">
    <property type="entry name" value="Ima1_N"/>
</dbReference>
<evidence type="ECO:0000256" key="7">
    <source>
        <dbReference type="SAM" id="Phobius"/>
    </source>
</evidence>
<dbReference type="GO" id="GO:0005637">
    <property type="term" value="C:nuclear inner membrane"/>
    <property type="evidence" value="ECO:0007669"/>
    <property type="project" value="UniProtKB-SubCell"/>
</dbReference>
<keyword evidence="3 7" id="KW-0812">Transmembrane</keyword>
<dbReference type="Pfam" id="PF09779">
    <property type="entry name" value="Ima1_N"/>
    <property type="match status" value="1"/>
</dbReference>
<feature type="transmembrane region" description="Helical" evidence="7">
    <location>
        <begin position="608"/>
        <end position="631"/>
    </location>
</feature>
<comment type="subcellular location">
    <subcellularLocation>
        <location evidence="1">Nucleus inner membrane</location>
        <topology evidence="1">Multi-pass membrane protein</topology>
    </subcellularLocation>
</comment>
<sequence length="632" mass="71184">MSLLFGVSVISVSLILVTVLYRVFRRLIRPKFPVHVNCWFCNKDTVVPYGNRNCWDCPHCDQYNGFNETGGYNKPIPAQLHDDLNYPVGCKQVEFISNDDVLCESCNRNQQLKIKQIALFEPMNEANFDAEFAAHKIHLERVYKLCSVCQEQVDQELQRQDEILRPKVEKLHVSLNQSVQSNSEDDNSKSLIESEPDKRGGFVHWLTLICSLCLLLTRIHYMFWRSEHTQSVVSWLDPMVIALDRFASGIAFLGMILNVGAKLHMGKNWLSLADIISCPIWLIVMLIQTDFLPVSPNSQKRNVELFVCLLNTFVASLCASKKRQRHNKTTIKINRVQLDSPDWNSTGDATSISPFSSVSQPTRTTSFHRKEMLSSPFTFQLSQSAFKPINPATKVDEPDLSLEDTRTDLETISLGPSSSLKWSDSAVFSSSFSMSGYQSNFSGSNHITRQQRPLISPAKFTVKSTSQSPFRQNKFNFQGPGKKFAMSEENLNLFQKLSSSAPSPSRSSVFGGKKDFQGLSSMNTFPAFKSATPSIMVKNSGSTFTTPQTKFLLWSGRNRSQFDDEEEEEIERLTHKTPSRISSYCPVDSTTKIEESSQSKGTFLMQPAFLTGVVMGASVVMNVVLVVYMVLS</sequence>
<keyword evidence="10" id="KW-1185">Reference proteome</keyword>
<proteinExistence type="inferred from homology"/>
<accession>A0ABD3VK04</accession>
<protein>
    <recommendedName>
        <fullName evidence="8">Ima1 N-terminal domain-containing protein</fullName>
    </recommendedName>
</protein>
<dbReference type="PANTHER" id="PTHR28646:SF1">
    <property type="entry name" value="TRANSMEMBRANE PROTEIN 201"/>
    <property type="match status" value="1"/>
</dbReference>
<name>A0ABD3VK04_SINWO</name>
<evidence type="ECO:0000256" key="5">
    <source>
        <dbReference type="ARBA" id="ARBA00023136"/>
    </source>
</evidence>
<evidence type="ECO:0000256" key="2">
    <source>
        <dbReference type="ARBA" id="ARBA00007600"/>
    </source>
</evidence>
<keyword evidence="6" id="KW-0539">Nucleus</keyword>
<dbReference type="InterPro" id="IPR040041">
    <property type="entry name" value="TMEM201"/>
</dbReference>
<keyword evidence="5 7" id="KW-0472">Membrane</keyword>
<reference evidence="9 10" key="1">
    <citation type="submission" date="2024-11" db="EMBL/GenBank/DDBJ databases">
        <title>Chromosome-level genome assembly of the freshwater bivalve Anodonta woodiana.</title>
        <authorList>
            <person name="Chen X."/>
        </authorList>
    </citation>
    <scope>NUCLEOTIDE SEQUENCE [LARGE SCALE GENOMIC DNA]</scope>
    <source>
        <strain evidence="9">MN2024</strain>
        <tissue evidence="9">Gills</tissue>
    </source>
</reference>
<feature type="transmembrane region" description="Helical" evidence="7">
    <location>
        <begin position="269"/>
        <end position="289"/>
    </location>
</feature>
<evidence type="ECO:0000256" key="3">
    <source>
        <dbReference type="ARBA" id="ARBA00022692"/>
    </source>
</evidence>
<comment type="caution">
    <text evidence="9">The sequence shown here is derived from an EMBL/GenBank/DDBJ whole genome shotgun (WGS) entry which is preliminary data.</text>
</comment>
<feature type="transmembrane region" description="Helical" evidence="7">
    <location>
        <begin position="301"/>
        <end position="319"/>
    </location>
</feature>
<feature type="domain" description="Ima1 N-terminal" evidence="8">
    <location>
        <begin position="36"/>
        <end position="153"/>
    </location>
</feature>
<comment type="similarity">
    <text evidence="2">Belongs to the TMEM201 family.</text>
</comment>
<dbReference type="PANTHER" id="PTHR28646">
    <property type="entry name" value="TRANSMEMBRANE PROTEIN 201"/>
    <property type="match status" value="1"/>
</dbReference>
<evidence type="ECO:0000313" key="10">
    <source>
        <dbReference type="Proteomes" id="UP001634394"/>
    </source>
</evidence>
<evidence type="ECO:0000256" key="1">
    <source>
        <dbReference type="ARBA" id="ARBA00004473"/>
    </source>
</evidence>
<evidence type="ECO:0000256" key="6">
    <source>
        <dbReference type="ARBA" id="ARBA00023242"/>
    </source>
</evidence>
<dbReference type="AlphaFoldDB" id="A0ABD3VK04"/>
<gene>
    <name evidence="9" type="ORF">ACJMK2_007935</name>
</gene>
<organism evidence="9 10">
    <name type="scientific">Sinanodonta woodiana</name>
    <name type="common">Chinese pond mussel</name>
    <name type="synonym">Anodonta woodiana</name>
    <dbReference type="NCBI Taxonomy" id="1069815"/>
    <lineage>
        <taxon>Eukaryota</taxon>
        <taxon>Metazoa</taxon>
        <taxon>Spiralia</taxon>
        <taxon>Lophotrochozoa</taxon>
        <taxon>Mollusca</taxon>
        <taxon>Bivalvia</taxon>
        <taxon>Autobranchia</taxon>
        <taxon>Heteroconchia</taxon>
        <taxon>Palaeoheterodonta</taxon>
        <taxon>Unionida</taxon>
        <taxon>Unionoidea</taxon>
        <taxon>Unionidae</taxon>
        <taxon>Unioninae</taxon>
        <taxon>Sinanodonta</taxon>
    </lineage>
</organism>
<evidence type="ECO:0000256" key="4">
    <source>
        <dbReference type="ARBA" id="ARBA00022989"/>
    </source>
</evidence>
<feature type="transmembrane region" description="Helical" evidence="7">
    <location>
        <begin position="202"/>
        <end position="223"/>
    </location>
</feature>
<evidence type="ECO:0000313" key="9">
    <source>
        <dbReference type="EMBL" id="KAL3861924.1"/>
    </source>
</evidence>
<keyword evidence="4 7" id="KW-1133">Transmembrane helix</keyword>